<dbReference type="Pfam" id="PF21246">
    <property type="entry name" value="Usp38-like_N"/>
    <property type="match status" value="1"/>
</dbReference>
<dbReference type="InterPro" id="IPR018200">
    <property type="entry name" value="USP_CS"/>
</dbReference>
<dbReference type="PROSITE" id="PS00972">
    <property type="entry name" value="USP_1"/>
    <property type="match status" value="1"/>
</dbReference>
<dbReference type="InterPro" id="IPR049407">
    <property type="entry name" value="Usp38-like_N"/>
</dbReference>
<accession>A0A482V793</accession>
<dbReference type="OrthoDB" id="2420415at2759"/>
<evidence type="ECO:0000259" key="3">
    <source>
        <dbReference type="PROSITE" id="PS50235"/>
    </source>
</evidence>
<name>A0A482V793_ASBVE</name>
<comment type="caution">
    <text evidence="4">The sequence shown here is derived from an EMBL/GenBank/DDBJ whole genome shotgun (WGS) entry which is preliminary data.</text>
</comment>
<dbReference type="EMBL" id="QDEB01134759">
    <property type="protein sequence ID" value="RZB38695.1"/>
    <property type="molecule type" value="Genomic_DNA"/>
</dbReference>
<dbReference type="STRING" id="1661398.A0A482V793"/>
<protein>
    <submittedName>
        <fullName evidence="4">Ubiquitin carboxyl-terminal hydrolase 35</fullName>
    </submittedName>
</protein>
<dbReference type="GO" id="GO:0004843">
    <property type="term" value="F:cysteine-type deubiquitinase activity"/>
    <property type="evidence" value="ECO:0007669"/>
    <property type="project" value="InterPro"/>
</dbReference>
<evidence type="ECO:0000313" key="5">
    <source>
        <dbReference type="Proteomes" id="UP000292052"/>
    </source>
</evidence>
<dbReference type="AlphaFoldDB" id="A0A482V793"/>
<dbReference type="InterPro" id="IPR001394">
    <property type="entry name" value="Peptidase_C19_UCH"/>
</dbReference>
<evidence type="ECO:0000313" key="4">
    <source>
        <dbReference type="EMBL" id="RZB38695.1"/>
    </source>
</evidence>
<dbReference type="SUPFAM" id="SSF54001">
    <property type="entry name" value="Cysteine proteinases"/>
    <property type="match status" value="1"/>
</dbReference>
<evidence type="ECO:0000256" key="2">
    <source>
        <dbReference type="SAM" id="MobiDB-lite"/>
    </source>
</evidence>
<feature type="compositionally biased region" description="Polar residues" evidence="2">
    <location>
        <begin position="692"/>
        <end position="702"/>
    </location>
</feature>
<keyword evidence="4" id="KW-0378">Hydrolase</keyword>
<dbReference type="GO" id="GO:0005634">
    <property type="term" value="C:nucleus"/>
    <property type="evidence" value="ECO:0007669"/>
    <property type="project" value="TreeGrafter"/>
</dbReference>
<dbReference type="GO" id="GO:0005829">
    <property type="term" value="C:cytosol"/>
    <property type="evidence" value="ECO:0007669"/>
    <property type="project" value="TreeGrafter"/>
</dbReference>
<gene>
    <name evidence="4" type="ORF">BDFB_005623</name>
</gene>
<dbReference type="PANTHER" id="PTHR24006">
    <property type="entry name" value="UBIQUITIN CARBOXYL-TERMINAL HYDROLASE"/>
    <property type="match status" value="1"/>
</dbReference>
<dbReference type="Proteomes" id="UP000292052">
    <property type="component" value="Unassembled WGS sequence"/>
</dbReference>
<dbReference type="PROSITE" id="PS50235">
    <property type="entry name" value="USP_3"/>
    <property type="match status" value="1"/>
</dbReference>
<organism evidence="4 5">
    <name type="scientific">Asbolus verrucosus</name>
    <name type="common">Desert ironclad beetle</name>
    <dbReference type="NCBI Taxonomy" id="1661398"/>
    <lineage>
        <taxon>Eukaryota</taxon>
        <taxon>Metazoa</taxon>
        <taxon>Ecdysozoa</taxon>
        <taxon>Arthropoda</taxon>
        <taxon>Hexapoda</taxon>
        <taxon>Insecta</taxon>
        <taxon>Pterygota</taxon>
        <taxon>Neoptera</taxon>
        <taxon>Endopterygota</taxon>
        <taxon>Coleoptera</taxon>
        <taxon>Polyphaga</taxon>
        <taxon>Cucujiformia</taxon>
        <taxon>Tenebrionidae</taxon>
        <taxon>Pimeliinae</taxon>
        <taxon>Asbolus</taxon>
    </lineage>
</organism>
<dbReference type="GO" id="GO:0016579">
    <property type="term" value="P:protein deubiquitination"/>
    <property type="evidence" value="ECO:0007669"/>
    <property type="project" value="InterPro"/>
</dbReference>
<keyword evidence="5" id="KW-1185">Reference proteome</keyword>
<dbReference type="Gene3D" id="3.90.70.10">
    <property type="entry name" value="Cysteine proteinases"/>
    <property type="match status" value="1"/>
</dbReference>
<feature type="region of interest" description="Disordered" evidence="2">
    <location>
        <begin position="668"/>
        <end position="702"/>
    </location>
</feature>
<comment type="similarity">
    <text evidence="1">Belongs to the peptidase C19 family.</text>
</comment>
<evidence type="ECO:0000256" key="1">
    <source>
        <dbReference type="ARBA" id="ARBA00009085"/>
    </source>
</evidence>
<feature type="domain" description="USP" evidence="3">
    <location>
        <begin position="315"/>
        <end position="632"/>
    </location>
</feature>
<dbReference type="PANTHER" id="PTHR24006:SF908">
    <property type="entry name" value="DEUBIQUITINATING APOPTOTIC INHIBITOR, ISOFORM A"/>
    <property type="match status" value="1"/>
</dbReference>
<reference evidence="4 5" key="1">
    <citation type="submission" date="2017-03" db="EMBL/GenBank/DDBJ databases">
        <title>Genome of the blue death feigning beetle - Asbolus verrucosus.</title>
        <authorList>
            <person name="Rider S.D."/>
        </authorList>
    </citation>
    <scope>NUCLEOTIDE SEQUENCE [LARGE SCALE GENOMIC DNA]</scope>
    <source>
        <strain evidence="4">Butters</strain>
        <tissue evidence="4">Head and leg muscle</tissue>
    </source>
</reference>
<proteinExistence type="inferred from homology"/>
<dbReference type="InterPro" id="IPR050164">
    <property type="entry name" value="Peptidase_C19"/>
</dbReference>
<dbReference type="Pfam" id="PF00443">
    <property type="entry name" value="UCH"/>
    <property type="match status" value="1"/>
</dbReference>
<dbReference type="InterPro" id="IPR038765">
    <property type="entry name" value="Papain-like_cys_pep_sf"/>
</dbReference>
<dbReference type="InterPro" id="IPR028889">
    <property type="entry name" value="USP"/>
</dbReference>
<sequence>MLIAPEMFCSKMAVKQKVVECVAQSAEARLQLILRTLQDLTAQGLQDKMCASIVISLGTIHVPTDPNNYKQFISNIKSVQEILAKECMKYDLIYVTLKSLYHEISTSDKPLSPAMSIVLQLIEGKHIPTAVDLILQSGYSPESLKRALRTLCTWLTKWTWTENLGPLVLTFMQGLEVQQHYDILYEVTIATIVPLFKLLILPEHRKSVGPIVLYMLSQAQHNPDAFHKIIPHVASVVNYLCKEKSESSLLYLQDIVKVCVYLMEHFLEYSNLYIALKKELEPYLPAVNYKQTQSGKSWLDGNSSITTIYYSSGKVGLNNLGNTCYMNSVLQALFMTKPFRNKILLHNKEMTPLLSKLQSLFALLQHSKRSSLSPNDILNLARPPGFLPGHQHDSSEFLGYLLDILHEQEKTAVGTNDPETGPVLITECCKFGFVPDHHNGVPVVYSTIVQTAFGGRTVSVSTCGQCGTKSERVDNFRELQLSFPNNSDNQSVQTLLDYYLQPEKLSGDNQYHCDVCDCLTDGDRVTCIEEAPPRLILTLKHFRYDPASQQRTKLLQSVKLDNHVHLEAGQYELYAAVVHCGSSVDSGHYYTFAKDGEEWFKFNDCSVMRTMSEELCSLKPPETPYILFYSRQDFSEPETLPRTVLSQRLQSLISKDLSEFEVEKRKRPLKTYNAKQNRNDEPPPPGCGGAGFSNNSSNMYVC</sequence>